<gene>
    <name evidence="7" type="ORF">GCM10011396_51000</name>
</gene>
<dbReference type="InterPro" id="IPR009050">
    <property type="entry name" value="Globin-like_sf"/>
</dbReference>
<keyword evidence="8" id="KW-1185">Reference proteome</keyword>
<reference evidence="7" key="1">
    <citation type="journal article" date="2014" name="Int. J. Syst. Evol. Microbiol.">
        <title>Complete genome sequence of Corynebacterium casei LMG S-19264T (=DSM 44701T), isolated from a smear-ripened cheese.</title>
        <authorList>
            <consortium name="US DOE Joint Genome Institute (JGI-PGF)"/>
            <person name="Walter F."/>
            <person name="Albersmeier A."/>
            <person name="Kalinowski J."/>
            <person name="Ruckert C."/>
        </authorList>
    </citation>
    <scope>NUCLEOTIDE SEQUENCE</scope>
    <source>
        <strain evidence="7">CGMCC 1.10998</strain>
    </source>
</reference>
<evidence type="ECO:0000256" key="1">
    <source>
        <dbReference type="ARBA" id="ARBA00022448"/>
    </source>
</evidence>
<dbReference type="RefSeq" id="WP_188568976.1">
    <property type="nucleotide sequence ID" value="NZ_BMED01000007.1"/>
</dbReference>
<evidence type="ECO:0000256" key="2">
    <source>
        <dbReference type="ARBA" id="ARBA00022617"/>
    </source>
</evidence>
<evidence type="ECO:0000256" key="4">
    <source>
        <dbReference type="ARBA" id="ARBA00023004"/>
    </source>
</evidence>
<evidence type="ECO:0000313" key="8">
    <source>
        <dbReference type="Proteomes" id="UP000637423"/>
    </source>
</evidence>
<dbReference type="InterPro" id="IPR001486">
    <property type="entry name" value="Hemoglobin_trunc"/>
</dbReference>
<dbReference type="Pfam" id="PF01152">
    <property type="entry name" value="Bac_globin"/>
    <property type="match status" value="1"/>
</dbReference>
<dbReference type="GO" id="GO:0019825">
    <property type="term" value="F:oxygen binding"/>
    <property type="evidence" value="ECO:0007669"/>
    <property type="project" value="InterPro"/>
</dbReference>
<keyword evidence="4 5" id="KW-0408">Iron</keyword>
<keyword evidence="3 5" id="KW-0479">Metal-binding</keyword>
<feature type="signal peptide" evidence="6">
    <location>
        <begin position="1"/>
        <end position="32"/>
    </location>
</feature>
<accession>A0A916V051</accession>
<dbReference type="GO" id="GO:0046872">
    <property type="term" value="F:metal ion binding"/>
    <property type="evidence" value="ECO:0007669"/>
    <property type="project" value="UniProtKB-KW"/>
</dbReference>
<evidence type="ECO:0008006" key="9">
    <source>
        <dbReference type="Google" id="ProtNLM"/>
    </source>
</evidence>
<dbReference type="Proteomes" id="UP000637423">
    <property type="component" value="Unassembled WGS sequence"/>
</dbReference>
<evidence type="ECO:0000256" key="3">
    <source>
        <dbReference type="ARBA" id="ARBA00022723"/>
    </source>
</evidence>
<proteinExistence type="predicted"/>
<dbReference type="SUPFAM" id="SSF46458">
    <property type="entry name" value="Globin-like"/>
    <property type="match status" value="1"/>
</dbReference>
<evidence type="ECO:0000313" key="7">
    <source>
        <dbReference type="EMBL" id="GGC97276.1"/>
    </source>
</evidence>
<keyword evidence="6" id="KW-0732">Signal</keyword>
<evidence type="ECO:0000256" key="6">
    <source>
        <dbReference type="SAM" id="SignalP"/>
    </source>
</evidence>
<dbReference type="Gene3D" id="1.10.490.10">
    <property type="entry name" value="Globins"/>
    <property type="match status" value="1"/>
</dbReference>
<comment type="caution">
    <text evidence="7">The sequence shown here is derived from an EMBL/GenBank/DDBJ whole genome shotgun (WGS) entry which is preliminary data.</text>
</comment>
<feature type="binding site" description="distal binding residue" evidence="5">
    <location>
        <position position="103"/>
    </location>
    <ligand>
        <name>heme</name>
        <dbReference type="ChEBI" id="CHEBI:30413"/>
    </ligand>
    <ligandPart>
        <name>Fe</name>
        <dbReference type="ChEBI" id="CHEBI:18248"/>
    </ligandPart>
</feature>
<keyword evidence="2 5" id="KW-0349">Heme</keyword>
<dbReference type="EMBL" id="BMED01000007">
    <property type="protein sequence ID" value="GGC97276.1"/>
    <property type="molecule type" value="Genomic_DNA"/>
</dbReference>
<dbReference type="InterPro" id="IPR012292">
    <property type="entry name" value="Globin/Proto"/>
</dbReference>
<dbReference type="GO" id="GO:0020037">
    <property type="term" value="F:heme binding"/>
    <property type="evidence" value="ECO:0007669"/>
    <property type="project" value="InterPro"/>
</dbReference>
<organism evidence="7 8">
    <name type="scientific">Undibacterium terreum</name>
    <dbReference type="NCBI Taxonomy" id="1224302"/>
    <lineage>
        <taxon>Bacteria</taxon>
        <taxon>Pseudomonadati</taxon>
        <taxon>Pseudomonadota</taxon>
        <taxon>Betaproteobacteria</taxon>
        <taxon>Burkholderiales</taxon>
        <taxon>Oxalobacteraceae</taxon>
        <taxon>Undibacterium</taxon>
    </lineage>
</organism>
<evidence type="ECO:0000256" key="5">
    <source>
        <dbReference type="PIRSR" id="PIRSR601486-1"/>
    </source>
</evidence>
<protein>
    <recommendedName>
        <fullName evidence="9">Group 1 truncated hemoglobin</fullName>
    </recommendedName>
</protein>
<reference evidence="7" key="2">
    <citation type="submission" date="2020-09" db="EMBL/GenBank/DDBJ databases">
        <authorList>
            <person name="Sun Q."/>
            <person name="Zhou Y."/>
        </authorList>
    </citation>
    <scope>NUCLEOTIDE SEQUENCE</scope>
    <source>
        <strain evidence="7">CGMCC 1.10998</strain>
    </source>
</reference>
<name>A0A916V051_9BURK</name>
<keyword evidence="1" id="KW-0813">Transport</keyword>
<sequence length="156" mass="17123">MTIFNKLPLRMMMLSLALGLLFSFPAPGFAQAGNDKLYQGLGAEQGISNIVDDLIVLILQDAKIKEQFKETNMKNLAKLLKEQFCVLSGGPCKYTGDDMKLVHGKLGINNLQFNALVEDLQMAMDKNNIPFATQNKLVALLAPMQRDIVAPATPAK</sequence>
<dbReference type="AlphaFoldDB" id="A0A916V051"/>
<dbReference type="CDD" id="cd00454">
    <property type="entry name" value="TrHb1_N"/>
    <property type="match status" value="1"/>
</dbReference>
<feature type="chain" id="PRO_5037022920" description="Group 1 truncated hemoglobin" evidence="6">
    <location>
        <begin position="33"/>
        <end position="156"/>
    </location>
</feature>